<dbReference type="InterPro" id="IPR010813">
    <property type="entry name" value="DUF1413"/>
</dbReference>
<accession>A0A1Z1UZ79</accession>
<protein>
    <recommendedName>
        <fullName evidence="2">DUF1413 domain-containing protein</fullName>
    </recommendedName>
</protein>
<dbReference type="NCBIfam" id="NF047346">
    <property type="entry name" value="SCCmet_ssDNA"/>
    <property type="match status" value="1"/>
</dbReference>
<evidence type="ECO:0008006" key="2">
    <source>
        <dbReference type="Google" id="ProtNLM"/>
    </source>
</evidence>
<evidence type="ECO:0000313" key="1">
    <source>
        <dbReference type="EMBL" id="ARX60724.1"/>
    </source>
</evidence>
<dbReference type="EMBL" id="MF062491">
    <property type="protein sequence ID" value="ARX60724.1"/>
    <property type="molecule type" value="Genomic_DNA"/>
</dbReference>
<proteinExistence type="predicted"/>
<sequence length="105" mass="12133">MTNKTYLEELMMKEKEFYTLKRAVTSIAFNLPVGTMFMYHDLNVRANVLCSTEIQQDVGRWFAHFVKYTPNLPFIVVGKKGSSLLYLKTAPNPMNHQNNWKGGNN</sequence>
<reference evidence="1" key="1">
    <citation type="submission" date="2017-05" db="EMBL/GenBank/DDBJ databases">
        <title>Novel Multiresistance cfr-Encoding Plasmids in Linezolid-Resistant Methicillin-Resistant Staphylococcus epidermidis and Vancomycin-Resistant Enterococcus faecium (VRE): First Report of the Co-location of cfr and optrA in VRE.</title>
        <authorList>
            <person name="Lazaris A."/>
            <person name="Coleman D.C."/>
            <person name="Kearns A.M."/>
            <person name="Pichon B."/>
            <person name="Kinnevey P.M."/>
            <person name="Boyle B."/>
            <person name="Earls M.R."/>
            <person name="Connell B.O."/>
            <person name="Brennan G.I."/>
            <person name="Shore A.C."/>
        </authorList>
    </citation>
    <scope>NUCLEOTIDE SEQUENCE</scope>
    <source>
        <strain evidence="1">M13/0453</strain>
    </source>
</reference>
<dbReference type="AlphaFoldDB" id="A0A1Z1UZ79"/>
<name>A0A1Z1UZ79_STAEP</name>
<organism evidence="1">
    <name type="scientific">Staphylococcus epidermidis</name>
    <dbReference type="NCBI Taxonomy" id="1282"/>
    <lineage>
        <taxon>Bacteria</taxon>
        <taxon>Bacillati</taxon>
        <taxon>Bacillota</taxon>
        <taxon>Bacilli</taxon>
        <taxon>Bacillales</taxon>
        <taxon>Staphylococcaceae</taxon>
        <taxon>Staphylococcus</taxon>
    </lineage>
</organism>
<dbReference type="Pfam" id="PF07205">
    <property type="entry name" value="DUF1413"/>
    <property type="match status" value="1"/>
</dbReference>